<name>A0ABZ2N7W1_9BACI</name>
<feature type="transmembrane region" description="Helical" evidence="9">
    <location>
        <begin position="53"/>
        <end position="77"/>
    </location>
</feature>
<dbReference type="HAMAP" id="MF_00024">
    <property type="entry name" value="CobD_CbiB"/>
    <property type="match status" value="1"/>
</dbReference>
<dbReference type="NCBIfam" id="TIGR00380">
    <property type="entry name" value="cobal_cbiB"/>
    <property type="match status" value="1"/>
</dbReference>
<evidence type="ECO:0000256" key="3">
    <source>
        <dbReference type="ARBA" id="ARBA00006263"/>
    </source>
</evidence>
<keyword evidence="7 9" id="KW-1133">Transmembrane helix</keyword>
<evidence type="ECO:0000256" key="5">
    <source>
        <dbReference type="ARBA" id="ARBA00022573"/>
    </source>
</evidence>
<dbReference type="PANTHER" id="PTHR34308">
    <property type="entry name" value="COBALAMIN BIOSYNTHESIS PROTEIN CBIB"/>
    <property type="match status" value="1"/>
</dbReference>
<comment type="similarity">
    <text evidence="3 9">Belongs to the CobD/CbiB family.</text>
</comment>
<evidence type="ECO:0000313" key="11">
    <source>
        <dbReference type="Proteomes" id="UP001387364"/>
    </source>
</evidence>
<keyword evidence="5 9" id="KW-0169">Cobalamin biosynthesis</keyword>
<keyword evidence="8 9" id="KW-0472">Membrane</keyword>
<evidence type="ECO:0000256" key="8">
    <source>
        <dbReference type="ARBA" id="ARBA00023136"/>
    </source>
</evidence>
<sequence>MIYHLLSMTLAFMIDRLIGDPPHWPHPVRWMGSFISFLEKHLNKGEQRRQKGVLMLVAVLLVAGGISLLLITLSYFIHPIVGVMVEAIIISTTIACRSLKEAGVSVYEPLHAGDMPEARLKLSYIVGRDTDQLNEADITRGAIETVAENTSDGVTAPLFWALLFGGVGAMMYRAINTCDSMVGYQNDRYGEFGWASAKLDDVVNWLPARLTSWLMVWSYPEGDYSKKQVWSIVRRDAKKHPSPNSGWCEAAVAAQLGIELGGLNTYKGLVSHRAKMGDSLKEKKAADILLANKIMQRSSLLFLLALWIGGLLYELARSWGESGSFI</sequence>
<keyword evidence="6 9" id="KW-0812">Transmembrane</keyword>
<evidence type="ECO:0000256" key="6">
    <source>
        <dbReference type="ARBA" id="ARBA00022692"/>
    </source>
</evidence>
<comment type="pathway">
    <text evidence="2 9">Cofactor biosynthesis; adenosylcobalamin biosynthesis.</text>
</comment>
<evidence type="ECO:0000256" key="4">
    <source>
        <dbReference type="ARBA" id="ARBA00022475"/>
    </source>
</evidence>
<comment type="subcellular location">
    <subcellularLocation>
        <location evidence="1 9">Cell membrane</location>
        <topology evidence="1 9">Multi-pass membrane protein</topology>
    </subcellularLocation>
</comment>
<proteinExistence type="inferred from homology"/>
<feature type="transmembrane region" description="Helical" evidence="9">
    <location>
        <begin position="299"/>
        <end position="316"/>
    </location>
</feature>
<comment type="caution">
    <text evidence="9">Lacks conserved residue(s) required for the propagation of feature annotation.</text>
</comment>
<evidence type="ECO:0000256" key="7">
    <source>
        <dbReference type="ARBA" id="ARBA00022989"/>
    </source>
</evidence>
<keyword evidence="11" id="KW-1185">Reference proteome</keyword>
<evidence type="ECO:0000313" key="10">
    <source>
        <dbReference type="EMBL" id="WXB93788.1"/>
    </source>
</evidence>
<dbReference type="Pfam" id="PF03186">
    <property type="entry name" value="CobD_Cbib"/>
    <property type="match status" value="1"/>
</dbReference>
<evidence type="ECO:0000256" key="1">
    <source>
        <dbReference type="ARBA" id="ARBA00004651"/>
    </source>
</evidence>
<keyword evidence="4 9" id="KW-1003">Cell membrane</keyword>
<gene>
    <name evidence="10" type="primary">cbiB</name>
    <name evidence="9" type="synonym">cobD</name>
    <name evidence="10" type="ORF">WDJ61_03820</name>
</gene>
<dbReference type="PANTHER" id="PTHR34308:SF1">
    <property type="entry name" value="COBALAMIN BIOSYNTHESIS PROTEIN CBIB"/>
    <property type="match status" value="1"/>
</dbReference>
<dbReference type="RefSeq" id="WP_338753285.1">
    <property type="nucleotide sequence ID" value="NZ_CP147404.1"/>
</dbReference>
<dbReference type="InterPro" id="IPR004485">
    <property type="entry name" value="Cobalamin_biosynth_CobD/CbiB"/>
</dbReference>
<comment type="function">
    <text evidence="9">Converts cobyric acid to cobinamide by the addition of aminopropanol on the F carboxylic group.</text>
</comment>
<dbReference type="EMBL" id="CP147404">
    <property type="protein sequence ID" value="WXB93788.1"/>
    <property type="molecule type" value="Genomic_DNA"/>
</dbReference>
<dbReference type="Proteomes" id="UP001387364">
    <property type="component" value="Chromosome"/>
</dbReference>
<organism evidence="10 11">
    <name type="scientific">Bacillus kandeliae</name>
    <dbReference type="NCBI Taxonomy" id="3129297"/>
    <lineage>
        <taxon>Bacteria</taxon>
        <taxon>Bacillati</taxon>
        <taxon>Bacillota</taxon>
        <taxon>Bacilli</taxon>
        <taxon>Bacillales</taxon>
        <taxon>Bacillaceae</taxon>
        <taxon>Bacillus</taxon>
    </lineage>
</organism>
<reference evidence="10 11" key="1">
    <citation type="submission" date="2024-02" db="EMBL/GenBank/DDBJ databases">
        <title>Seven novel Bacillus-like species.</title>
        <authorList>
            <person name="Liu G."/>
        </authorList>
    </citation>
    <scope>NUCLEOTIDE SEQUENCE [LARGE SCALE GENOMIC DNA]</scope>
    <source>
        <strain evidence="10 11">FJAT-52991</strain>
    </source>
</reference>
<evidence type="ECO:0000256" key="2">
    <source>
        <dbReference type="ARBA" id="ARBA00004953"/>
    </source>
</evidence>
<accession>A0ABZ2N7W1</accession>
<feature type="transmembrane region" description="Helical" evidence="9">
    <location>
        <begin position="158"/>
        <end position="175"/>
    </location>
</feature>
<evidence type="ECO:0000256" key="9">
    <source>
        <dbReference type="HAMAP-Rule" id="MF_00024"/>
    </source>
</evidence>
<protein>
    <recommendedName>
        <fullName evidence="9">Cobalamin biosynthesis protein CobD</fullName>
    </recommendedName>
</protein>